<dbReference type="Pfam" id="PF00501">
    <property type="entry name" value="AMP-binding"/>
    <property type="match status" value="1"/>
</dbReference>
<dbReference type="GO" id="GO:0016746">
    <property type="term" value="F:acyltransferase activity"/>
    <property type="evidence" value="ECO:0007669"/>
    <property type="project" value="UniProtKB-KW"/>
</dbReference>
<dbReference type="Gene3D" id="3.30.300.30">
    <property type="match status" value="1"/>
</dbReference>
<dbReference type="Proteomes" id="UP000276128">
    <property type="component" value="Unassembled WGS sequence"/>
</dbReference>
<proteinExistence type="predicted"/>
<feature type="domain" description="Phospholipid/glycerol acyltransferase" evidence="1">
    <location>
        <begin position="32"/>
        <end position="140"/>
    </location>
</feature>
<dbReference type="GO" id="GO:0016878">
    <property type="term" value="F:acid-thiol ligase activity"/>
    <property type="evidence" value="ECO:0007669"/>
    <property type="project" value="UniProtKB-ARBA"/>
</dbReference>
<keyword evidence="2" id="KW-0808">Transferase</keyword>
<keyword evidence="3" id="KW-1185">Reference proteome</keyword>
<dbReference type="Gene3D" id="3.40.50.12780">
    <property type="entry name" value="N-terminal domain of ligase-like"/>
    <property type="match status" value="1"/>
</dbReference>
<dbReference type="OrthoDB" id="9757771at2"/>
<comment type="caution">
    <text evidence="2">The sequence shown here is derived from an EMBL/GenBank/DDBJ whole genome shotgun (WGS) entry which is preliminary data.</text>
</comment>
<dbReference type="SMART" id="SM00563">
    <property type="entry name" value="PlsC"/>
    <property type="match status" value="1"/>
</dbReference>
<dbReference type="Pfam" id="PF01553">
    <property type="entry name" value="Acyltransferase"/>
    <property type="match status" value="1"/>
</dbReference>
<dbReference type="PANTHER" id="PTHR43767:SF1">
    <property type="entry name" value="NONRIBOSOMAL PEPTIDE SYNTHASE PES1 (EUROFUNG)-RELATED"/>
    <property type="match status" value="1"/>
</dbReference>
<dbReference type="CDD" id="cd07989">
    <property type="entry name" value="LPLAT_AGPAT-like"/>
    <property type="match status" value="1"/>
</dbReference>
<dbReference type="SUPFAM" id="SSF56801">
    <property type="entry name" value="Acetyl-CoA synthetase-like"/>
    <property type="match status" value="1"/>
</dbReference>
<sequence>MKWLYPLLRMLLLAAFRVNVKGRERFRLAENMVLIPNHVSLLDGVLLSLVLPKEAVFVVNTGMAKRFDWLFPIRETIAVDPANPYGVRSMLKTIRSGKPLVIFPEGRITTTGAMMKVYSGIGYMALRAKVTLVPVAINGLEYAKFSYLAGKVKQRWFPRVDFSFGEPFQVPPGMVEGLSRKAQKVWATTWIRDRMLDHLLESRLKPQLNLFHELMAAKGRHGAGRVILEDVVTGTTLTYRQLALHSYVLALKLKGLLGQLPRGARTAIVLPNTSAHVIVLFSLFRLGKPVVILNYSAGAGAMLDACETGGVRTIVTSRAFVEKTGLQEFVLLASERHEVLFLETIRASVTVADRLLGWLQAKLRMKGPVAGAGANEVVLFTSGSESKPKGVVLSHRNLFANMQQAKLVIGFNSGDIVLGTMPMFHSFGLTAGTLLPLLTGMKLVLYPNPLHYKVIPELVYDKNITILFGTSTFLAAYGRMAEPYDLAHSLRYVVAGAEKLKDEVRALWMDKFGIRILEGYGTTETSPVIALNTPMHASRGSVGRLLPGMEARVEPVDGITEGGELFVRGPNVMQGYLIHGQGFVASPDWYRTGDVVTIDEQGFIRIVARLQSFAKIGGEKVSLPMVEGYVAACMQASSLCVAVAAPDRRKGERIVVYHTDSGLTPGSVREALAQRQLPGIYMPSELRYVEKLPLLGNGKVDYVTLRGWAQRE</sequence>
<dbReference type="SUPFAM" id="SSF69593">
    <property type="entry name" value="Glycerol-3-phosphate (1)-acyltransferase"/>
    <property type="match status" value="1"/>
</dbReference>
<dbReference type="InterPro" id="IPR000873">
    <property type="entry name" value="AMP-dep_synth/lig_dom"/>
</dbReference>
<keyword evidence="2" id="KW-0012">Acyltransferase</keyword>
<dbReference type="InterPro" id="IPR042099">
    <property type="entry name" value="ANL_N_sf"/>
</dbReference>
<dbReference type="InterPro" id="IPR050237">
    <property type="entry name" value="ATP-dep_AMP-bd_enzyme"/>
</dbReference>
<accession>A0A3S0AND0</accession>
<evidence type="ECO:0000313" key="2">
    <source>
        <dbReference type="EMBL" id="RTE08396.1"/>
    </source>
</evidence>
<protein>
    <submittedName>
        <fullName evidence="2">2-acyl-glycerophospho-ethanolamine acyltransferase</fullName>
    </submittedName>
</protein>
<organism evidence="2 3">
    <name type="scientific">Paenibacillus whitsoniae</name>
    <dbReference type="NCBI Taxonomy" id="2496558"/>
    <lineage>
        <taxon>Bacteria</taxon>
        <taxon>Bacillati</taxon>
        <taxon>Bacillota</taxon>
        <taxon>Bacilli</taxon>
        <taxon>Bacillales</taxon>
        <taxon>Paenibacillaceae</taxon>
        <taxon>Paenibacillus</taxon>
    </lineage>
</organism>
<dbReference type="PROSITE" id="PS00455">
    <property type="entry name" value="AMP_BINDING"/>
    <property type="match status" value="1"/>
</dbReference>
<reference evidence="2 3" key="1">
    <citation type="submission" date="2018-12" db="EMBL/GenBank/DDBJ databases">
        <title>Bacillus ochoae sp. nov., Paenibacillus whitsoniae sp. nov., Paenibacillus spiritus sp. nov. Isolated from the Mars Exploration Rover during spacecraft assembly.</title>
        <authorList>
            <person name="Seuylemezian A."/>
            <person name="Vaishampayan P."/>
        </authorList>
    </citation>
    <scope>NUCLEOTIDE SEQUENCE [LARGE SCALE GENOMIC DNA]</scope>
    <source>
        <strain evidence="2 3">MER 54</strain>
    </source>
</reference>
<evidence type="ECO:0000313" key="3">
    <source>
        <dbReference type="Proteomes" id="UP000276128"/>
    </source>
</evidence>
<name>A0A3S0AND0_9BACL</name>
<evidence type="ECO:0000259" key="1">
    <source>
        <dbReference type="SMART" id="SM00563"/>
    </source>
</evidence>
<gene>
    <name evidence="2" type="ORF">EJQ19_17980</name>
</gene>
<dbReference type="InterPro" id="IPR002123">
    <property type="entry name" value="Plipid/glycerol_acylTrfase"/>
</dbReference>
<dbReference type="InterPro" id="IPR020845">
    <property type="entry name" value="AMP-binding_CS"/>
</dbReference>
<dbReference type="EMBL" id="RXHU01000054">
    <property type="protein sequence ID" value="RTE08396.1"/>
    <property type="molecule type" value="Genomic_DNA"/>
</dbReference>
<dbReference type="AlphaFoldDB" id="A0A3S0AND0"/>
<dbReference type="PANTHER" id="PTHR43767">
    <property type="entry name" value="LONG-CHAIN-FATTY-ACID--COA LIGASE"/>
    <property type="match status" value="1"/>
</dbReference>
<dbReference type="InterPro" id="IPR045851">
    <property type="entry name" value="AMP-bd_C_sf"/>
</dbReference>